<comment type="caution">
    <text evidence="1">The sequence shown here is derived from an EMBL/GenBank/DDBJ whole genome shotgun (WGS) entry which is preliminary data.</text>
</comment>
<dbReference type="AlphaFoldDB" id="A0A8H4RNT4"/>
<dbReference type="OrthoDB" id="3478523at2759"/>
<gene>
    <name evidence="1" type="ORF">G7Y89_g5478</name>
</gene>
<proteinExistence type="predicted"/>
<name>A0A8H4RNT4_9HELO</name>
<evidence type="ECO:0000313" key="2">
    <source>
        <dbReference type="Proteomes" id="UP000566819"/>
    </source>
</evidence>
<dbReference type="Proteomes" id="UP000566819">
    <property type="component" value="Unassembled WGS sequence"/>
</dbReference>
<reference evidence="1 2" key="1">
    <citation type="submission" date="2020-03" db="EMBL/GenBank/DDBJ databases">
        <title>Draft Genome Sequence of Cudoniella acicularis.</title>
        <authorList>
            <person name="Buettner E."/>
            <person name="Kellner H."/>
        </authorList>
    </citation>
    <scope>NUCLEOTIDE SEQUENCE [LARGE SCALE GENOMIC DNA]</scope>
    <source>
        <strain evidence="1 2">DSM 108380</strain>
    </source>
</reference>
<dbReference type="EMBL" id="JAAMPI010000328">
    <property type="protein sequence ID" value="KAF4632656.1"/>
    <property type="molecule type" value="Genomic_DNA"/>
</dbReference>
<sequence length="403" mass="46772">MERIPVTPLKAAYRNLSRLPPETIHQIIDDLPIVNVLKILSHNDAYLNDCILSHIGYQKILPSLVEAADMTEYFILHREICQFLNKALAGEQSPCGSSYMYQTYAKASRHSRDNLQENLRNGFKNQINATVGLNDVQKAILAPYGPQQYPIVLGDSYQNLVTLWKWTKSAILNINAVKAQQRNKIADLISKYPGKIMLKKPQDPSQAGPRFNTEHISKWFRDAAKRSLQNRKIPKKGTGRCYHALELIELIPYDRCLWSFLGTLERYPPENPELDFTEEFQKMSLDGKEKLLKTYKYPEEIAAKLKVVMDGLMYVYTRSPLLVIPRIRWPTKEEVGVPLYKKPFFFVDTTPHDRDGSDEAHQCFGRRIRPHDEREYEWLEGFLEVLAWMEENPDLKIKKQGLY</sequence>
<accession>A0A8H4RNT4</accession>
<evidence type="ECO:0000313" key="1">
    <source>
        <dbReference type="EMBL" id="KAF4632656.1"/>
    </source>
</evidence>
<keyword evidence="2" id="KW-1185">Reference proteome</keyword>
<organism evidence="1 2">
    <name type="scientific">Cudoniella acicularis</name>
    <dbReference type="NCBI Taxonomy" id="354080"/>
    <lineage>
        <taxon>Eukaryota</taxon>
        <taxon>Fungi</taxon>
        <taxon>Dikarya</taxon>
        <taxon>Ascomycota</taxon>
        <taxon>Pezizomycotina</taxon>
        <taxon>Leotiomycetes</taxon>
        <taxon>Helotiales</taxon>
        <taxon>Tricladiaceae</taxon>
        <taxon>Cudoniella</taxon>
    </lineage>
</organism>
<protein>
    <submittedName>
        <fullName evidence="1">Uncharacterized protein</fullName>
    </submittedName>
</protein>